<evidence type="ECO:0000256" key="1">
    <source>
        <dbReference type="ARBA" id="ARBA00004173"/>
    </source>
</evidence>
<comment type="caution">
    <text evidence="4">The sequence shown here is derived from an EMBL/GenBank/DDBJ whole genome shotgun (WGS) entry which is preliminary data.</text>
</comment>
<reference evidence="4" key="1">
    <citation type="submission" date="2019-10" db="EMBL/GenBank/DDBJ databases">
        <title>Conservation and host-specific expression of non-tandemly repeated heterogenous ribosome RNA gene in arbuscular mycorrhizal fungi.</title>
        <authorList>
            <person name="Maeda T."/>
            <person name="Kobayashi Y."/>
            <person name="Nakagawa T."/>
            <person name="Ezawa T."/>
            <person name="Yamaguchi K."/>
            <person name="Bino T."/>
            <person name="Nishimoto Y."/>
            <person name="Shigenobu S."/>
            <person name="Kawaguchi M."/>
        </authorList>
    </citation>
    <scope>NUCLEOTIDE SEQUENCE</scope>
    <source>
        <strain evidence="4">HR1</strain>
    </source>
</reference>
<dbReference type="GO" id="GO:0005524">
    <property type="term" value="F:ATP binding"/>
    <property type="evidence" value="ECO:0007669"/>
    <property type="project" value="InterPro"/>
</dbReference>
<accession>A0A8H3QV04</accession>
<dbReference type="Pfam" id="PF22215">
    <property type="entry name" value="MLKL_N"/>
    <property type="match status" value="1"/>
</dbReference>
<comment type="subcellular location">
    <subcellularLocation>
        <location evidence="1">Mitochondrion</location>
    </subcellularLocation>
</comment>
<dbReference type="InterPro" id="IPR006597">
    <property type="entry name" value="Sel1-like"/>
</dbReference>
<dbReference type="InterPro" id="IPR011990">
    <property type="entry name" value="TPR-like_helical_dom_sf"/>
</dbReference>
<dbReference type="GO" id="GO:0004674">
    <property type="term" value="F:protein serine/threonine kinase activity"/>
    <property type="evidence" value="ECO:0007669"/>
    <property type="project" value="TreeGrafter"/>
</dbReference>
<evidence type="ECO:0000256" key="2">
    <source>
        <dbReference type="ARBA" id="ARBA00023128"/>
    </source>
</evidence>
<gene>
    <name evidence="4" type="ORF">RCL2_001996700</name>
</gene>
<dbReference type="SUPFAM" id="SSF56112">
    <property type="entry name" value="Protein kinase-like (PK-like)"/>
    <property type="match status" value="1"/>
</dbReference>
<keyword evidence="2" id="KW-0496">Mitochondrion</keyword>
<dbReference type="EMBL" id="BLAL01000223">
    <property type="protein sequence ID" value="GES93213.1"/>
    <property type="molecule type" value="Genomic_DNA"/>
</dbReference>
<dbReference type="PROSITE" id="PS50011">
    <property type="entry name" value="PROTEIN_KINASE_DOM"/>
    <property type="match status" value="1"/>
</dbReference>
<dbReference type="InterPro" id="IPR000719">
    <property type="entry name" value="Prot_kinase_dom"/>
</dbReference>
<dbReference type="Pfam" id="PF02936">
    <property type="entry name" value="COX4"/>
    <property type="match status" value="1"/>
</dbReference>
<dbReference type="AlphaFoldDB" id="A0A8H3QV04"/>
<dbReference type="InterPro" id="IPR059179">
    <property type="entry name" value="MLKL-like_MCAfunc"/>
</dbReference>
<dbReference type="Proteomes" id="UP000615446">
    <property type="component" value="Unassembled WGS sequence"/>
</dbReference>
<dbReference type="InterPro" id="IPR036537">
    <property type="entry name" value="Adaptor_Cbl_N_dom_sf"/>
</dbReference>
<dbReference type="InterPro" id="IPR054000">
    <property type="entry name" value="MLKL_N"/>
</dbReference>
<name>A0A8H3QV04_9GLOM</name>
<dbReference type="Gene3D" id="1.10.442.10">
    <property type="entry name" value="Cytochrome c oxidase subunit IV"/>
    <property type="match status" value="1"/>
</dbReference>
<dbReference type="Pfam" id="PF08238">
    <property type="entry name" value="Sel1"/>
    <property type="match status" value="3"/>
</dbReference>
<dbReference type="CDD" id="cd00922">
    <property type="entry name" value="Cyt_c_Oxidase_IV"/>
    <property type="match status" value="1"/>
</dbReference>
<dbReference type="Pfam" id="PF07714">
    <property type="entry name" value="PK_Tyr_Ser-Thr"/>
    <property type="match status" value="1"/>
</dbReference>
<dbReference type="GO" id="GO:0006123">
    <property type="term" value="P:mitochondrial electron transport, cytochrome c to oxygen"/>
    <property type="evidence" value="ECO:0007669"/>
    <property type="project" value="InterPro"/>
</dbReference>
<dbReference type="InterPro" id="IPR051681">
    <property type="entry name" value="Ser/Thr_Kinases-Pseudokinases"/>
</dbReference>
<dbReference type="GO" id="GO:0007166">
    <property type="term" value="P:cell surface receptor signaling pathway"/>
    <property type="evidence" value="ECO:0007669"/>
    <property type="project" value="InterPro"/>
</dbReference>
<dbReference type="Gene3D" id="1.25.40.10">
    <property type="entry name" value="Tetratricopeptide repeat domain"/>
    <property type="match status" value="1"/>
</dbReference>
<dbReference type="Gene3D" id="1.10.510.10">
    <property type="entry name" value="Transferase(Phosphotransferase) domain 1"/>
    <property type="match status" value="1"/>
</dbReference>
<evidence type="ECO:0000259" key="3">
    <source>
        <dbReference type="PROSITE" id="PS50011"/>
    </source>
</evidence>
<evidence type="ECO:0000313" key="4">
    <source>
        <dbReference type="EMBL" id="GES93213.1"/>
    </source>
</evidence>
<dbReference type="InterPro" id="IPR036639">
    <property type="entry name" value="Cyt_c_oxidase_su4_sf"/>
</dbReference>
<dbReference type="CDD" id="cd21037">
    <property type="entry name" value="MLKL_NTD"/>
    <property type="match status" value="1"/>
</dbReference>
<dbReference type="GO" id="GO:0005739">
    <property type="term" value="C:mitochondrion"/>
    <property type="evidence" value="ECO:0007669"/>
    <property type="project" value="UniProtKB-SubCell"/>
</dbReference>
<dbReference type="InterPro" id="IPR001245">
    <property type="entry name" value="Ser-Thr/Tyr_kinase_cat_dom"/>
</dbReference>
<dbReference type="SUPFAM" id="SSF81901">
    <property type="entry name" value="HCP-like"/>
    <property type="match status" value="1"/>
</dbReference>
<dbReference type="PANTHER" id="PTHR44329">
    <property type="entry name" value="SERINE/THREONINE-PROTEIN KINASE TNNI3K-RELATED"/>
    <property type="match status" value="1"/>
</dbReference>
<sequence length="883" mass="100192">MASAASDFMGWKGGLDNDDVKLDRVFGGYGAGMANLGEKISVSLPKYIEGAIEVGKVINHAVIAVLTGNIAFLVEDIVTYAGAARHCKAECKRLSEQFKIARDSAKELLDKLAENPKEIEDKSFGSALKAFAIVLEDGRAVVKQHAEAKYGLKVFYAKKFAAEFQDIEERLDQACNRLNFAINIRHFVNSQELEETHKTWHEEDKIAFAQINNMVKETLEEIRGYKHSKNAPSLLGTRINSNELSDLERFKTDRLFTAIYHTVNEFTRKPKDIKVVIKVTLARESVSDEVSKFALEVAYLQKLAPSPNIIDLIGLTTLRGNMALVLDYCENEDLQSFIASGNLKGDWGKKRSIALGIAQGIAFLHKAGILHKYINSANILLDKYFRAKITNFRKSRWSNGGSLRLIDSFEEQIRWTAPERLGDDVATFTEECDTYSFGVVFYEIVSERFPWQGFQLDHVYHLRKVEGKELKLPHNIPPSISSIFTNCTCLVPKRRFKTTEIIDHLEVIRPECLENASFAEGEDVDGIDLGLDELIKEDEKRYLFVRSTRNLEVPSDFSEEEIEPTLDEILEKADNYHLLRDYVKAREEYTKVMDDFPHALFRLGEYYFFGKGVDKDIPKSIEYLEKAVEGGDGDAVDMIGYLYLTGQGFTRDRIKAVKYFKKAVDKNIPHGMYHLGVCYHKPYGGLKKDVEESKRLILRAASMGIDEAQKPGLEIWPKIIFPLDCISKIRINQQQLLSRTVNFSKRGVSSTPAITEIINRWNTLSPEEQSNITKKVDELQKQDWQRLSLEEKKAAYYISFGNYGPREFYESRRSGKVTAGVTGLLIISGGFFYLTKKAVTEHPKTLNKEWEEATNERMLQQKANPITGISSEGYKGKGFVVSD</sequence>
<dbReference type="GO" id="GO:0045277">
    <property type="term" value="C:respiratory chain complex IV"/>
    <property type="evidence" value="ECO:0007669"/>
    <property type="project" value="InterPro"/>
</dbReference>
<dbReference type="SUPFAM" id="SSF81406">
    <property type="entry name" value="Mitochondrial cytochrome c oxidase subunit IV"/>
    <property type="match status" value="1"/>
</dbReference>
<dbReference type="InterPro" id="IPR004203">
    <property type="entry name" value="Cyt_c_oxidase_su4_fam"/>
</dbReference>
<protein>
    <submittedName>
        <fullName evidence="4">Cytochrome c oxidase subunit IV</fullName>
    </submittedName>
</protein>
<proteinExistence type="predicted"/>
<evidence type="ECO:0000313" key="5">
    <source>
        <dbReference type="Proteomes" id="UP000615446"/>
    </source>
</evidence>
<dbReference type="Gene3D" id="1.20.930.20">
    <property type="entry name" value="Adaptor protein Cbl, N-terminal domain"/>
    <property type="match status" value="1"/>
</dbReference>
<organism evidence="4 5">
    <name type="scientific">Rhizophagus clarus</name>
    <dbReference type="NCBI Taxonomy" id="94130"/>
    <lineage>
        <taxon>Eukaryota</taxon>
        <taxon>Fungi</taxon>
        <taxon>Fungi incertae sedis</taxon>
        <taxon>Mucoromycota</taxon>
        <taxon>Glomeromycotina</taxon>
        <taxon>Glomeromycetes</taxon>
        <taxon>Glomerales</taxon>
        <taxon>Glomeraceae</taxon>
        <taxon>Rhizophagus</taxon>
    </lineage>
</organism>
<dbReference type="OrthoDB" id="4062651at2759"/>
<feature type="domain" description="Protein kinase" evidence="3">
    <location>
        <begin position="249"/>
        <end position="507"/>
    </location>
</feature>
<dbReference type="SMART" id="SM00671">
    <property type="entry name" value="SEL1"/>
    <property type="match status" value="3"/>
</dbReference>
<dbReference type="InterPro" id="IPR011009">
    <property type="entry name" value="Kinase-like_dom_sf"/>
</dbReference>